<keyword evidence="6 10" id="KW-1133">Transmembrane helix</keyword>
<feature type="domain" description="Cadherin" evidence="12">
    <location>
        <begin position="45"/>
        <end position="140"/>
    </location>
</feature>
<dbReference type="InterPro" id="IPR015919">
    <property type="entry name" value="Cadherin-like_sf"/>
</dbReference>
<name>A0ABR0AX05_9CRUS</name>
<evidence type="ECO:0000313" key="14">
    <source>
        <dbReference type="Proteomes" id="UP001234178"/>
    </source>
</evidence>
<dbReference type="PRINTS" id="PR00205">
    <property type="entry name" value="CADHERIN"/>
</dbReference>
<evidence type="ECO:0000256" key="8">
    <source>
        <dbReference type="PROSITE-ProRule" id="PRU00043"/>
    </source>
</evidence>
<feature type="domain" description="Cadherin" evidence="12">
    <location>
        <begin position="261"/>
        <end position="367"/>
    </location>
</feature>
<comment type="subcellular location">
    <subcellularLocation>
        <location evidence="1">Membrane</location>
    </subcellularLocation>
</comment>
<feature type="region of interest" description="Disordered" evidence="9">
    <location>
        <begin position="1916"/>
        <end position="1937"/>
    </location>
</feature>
<feature type="domain" description="Cadherin" evidence="12">
    <location>
        <begin position="1277"/>
        <end position="1382"/>
    </location>
</feature>
<evidence type="ECO:0000256" key="3">
    <source>
        <dbReference type="ARBA" id="ARBA00022737"/>
    </source>
</evidence>
<feature type="compositionally biased region" description="Polar residues" evidence="9">
    <location>
        <begin position="1916"/>
        <end position="1927"/>
    </location>
</feature>
<feature type="domain" description="Cadherin" evidence="12">
    <location>
        <begin position="1054"/>
        <end position="1164"/>
    </location>
</feature>
<evidence type="ECO:0000256" key="5">
    <source>
        <dbReference type="ARBA" id="ARBA00022889"/>
    </source>
</evidence>
<evidence type="ECO:0000256" key="9">
    <source>
        <dbReference type="SAM" id="MobiDB-lite"/>
    </source>
</evidence>
<evidence type="ECO:0000256" key="2">
    <source>
        <dbReference type="ARBA" id="ARBA00022692"/>
    </source>
</evidence>
<keyword evidence="3" id="KW-0677">Repeat</keyword>
<accession>A0ABR0AX05</accession>
<keyword evidence="2 10" id="KW-0812">Transmembrane</keyword>
<keyword evidence="5" id="KW-0130">Cell adhesion</keyword>
<evidence type="ECO:0000313" key="13">
    <source>
        <dbReference type="EMBL" id="KAK4029644.1"/>
    </source>
</evidence>
<evidence type="ECO:0000256" key="10">
    <source>
        <dbReference type="SAM" id="Phobius"/>
    </source>
</evidence>
<dbReference type="EMBL" id="JAOYFB010000039">
    <property type="protein sequence ID" value="KAK4029644.1"/>
    <property type="molecule type" value="Genomic_DNA"/>
</dbReference>
<keyword evidence="14" id="KW-1185">Reference proteome</keyword>
<feature type="domain" description="Cadherin" evidence="12">
    <location>
        <begin position="141"/>
        <end position="260"/>
    </location>
</feature>
<evidence type="ECO:0000256" key="11">
    <source>
        <dbReference type="SAM" id="SignalP"/>
    </source>
</evidence>
<evidence type="ECO:0000256" key="1">
    <source>
        <dbReference type="ARBA" id="ARBA00004370"/>
    </source>
</evidence>
<evidence type="ECO:0000256" key="6">
    <source>
        <dbReference type="ARBA" id="ARBA00022989"/>
    </source>
</evidence>
<feature type="domain" description="Cadherin" evidence="12">
    <location>
        <begin position="487"/>
        <end position="597"/>
    </location>
</feature>
<feature type="transmembrane region" description="Helical" evidence="10">
    <location>
        <begin position="1728"/>
        <end position="1751"/>
    </location>
</feature>
<dbReference type="Gene3D" id="2.60.40.60">
    <property type="entry name" value="Cadherins"/>
    <property type="match status" value="14"/>
</dbReference>
<dbReference type="PANTHER" id="PTHR24025:SF23">
    <property type="entry name" value="NEURAL-CADHERIN"/>
    <property type="match status" value="1"/>
</dbReference>
<dbReference type="Proteomes" id="UP001234178">
    <property type="component" value="Unassembled WGS sequence"/>
</dbReference>
<dbReference type="Pfam" id="PF00028">
    <property type="entry name" value="Cadherin"/>
    <property type="match status" value="11"/>
</dbReference>
<reference evidence="13 14" key="1">
    <citation type="journal article" date="2023" name="Nucleic Acids Res.">
        <title>The hologenome of Daphnia magna reveals possible DNA methylation and microbiome-mediated evolution of the host genome.</title>
        <authorList>
            <person name="Chaturvedi A."/>
            <person name="Li X."/>
            <person name="Dhandapani V."/>
            <person name="Marshall H."/>
            <person name="Kissane S."/>
            <person name="Cuenca-Cambronero M."/>
            <person name="Asole G."/>
            <person name="Calvet F."/>
            <person name="Ruiz-Romero M."/>
            <person name="Marangio P."/>
            <person name="Guigo R."/>
            <person name="Rago D."/>
            <person name="Mirbahai L."/>
            <person name="Eastwood N."/>
            <person name="Colbourne J.K."/>
            <person name="Zhou J."/>
            <person name="Mallon E."/>
            <person name="Orsini L."/>
        </authorList>
    </citation>
    <scope>NUCLEOTIDE SEQUENCE [LARGE SCALE GENOMIC DNA]</scope>
    <source>
        <strain evidence="13">LRV0_1</strain>
    </source>
</reference>
<feature type="compositionally biased region" description="Polar residues" evidence="9">
    <location>
        <begin position="1771"/>
        <end position="1791"/>
    </location>
</feature>
<keyword evidence="4 8" id="KW-0106">Calcium</keyword>
<feature type="chain" id="PRO_5045475853" description="Cadherin domain-containing protein" evidence="11">
    <location>
        <begin position="21"/>
        <end position="1937"/>
    </location>
</feature>
<dbReference type="PANTHER" id="PTHR24025">
    <property type="entry name" value="DESMOGLEIN FAMILY MEMBER"/>
    <property type="match status" value="1"/>
</dbReference>
<feature type="domain" description="Cadherin" evidence="12">
    <location>
        <begin position="369"/>
        <end position="486"/>
    </location>
</feature>
<feature type="domain" description="Cadherin" evidence="12">
    <location>
        <begin position="1171"/>
        <end position="1273"/>
    </location>
</feature>
<keyword evidence="11" id="KW-0732">Signal</keyword>
<proteinExistence type="predicted"/>
<dbReference type="PROSITE" id="PS00232">
    <property type="entry name" value="CADHERIN_1"/>
    <property type="match status" value="6"/>
</dbReference>
<evidence type="ECO:0000256" key="7">
    <source>
        <dbReference type="ARBA" id="ARBA00023136"/>
    </source>
</evidence>
<evidence type="ECO:0000256" key="4">
    <source>
        <dbReference type="ARBA" id="ARBA00022837"/>
    </source>
</evidence>
<dbReference type="InterPro" id="IPR002126">
    <property type="entry name" value="Cadherin-like_dom"/>
</dbReference>
<gene>
    <name evidence="13" type="ORF">OUZ56_022614</name>
</gene>
<protein>
    <recommendedName>
        <fullName evidence="12">Cadherin domain-containing protein</fullName>
    </recommendedName>
</protein>
<keyword evidence="7 10" id="KW-0472">Membrane</keyword>
<dbReference type="InterPro" id="IPR050971">
    <property type="entry name" value="Cadherin-domain_protein"/>
</dbReference>
<dbReference type="SUPFAM" id="SSF49313">
    <property type="entry name" value="Cadherin-like"/>
    <property type="match status" value="14"/>
</dbReference>
<dbReference type="PROSITE" id="PS50268">
    <property type="entry name" value="CADHERIN_2"/>
    <property type="match status" value="14"/>
</dbReference>
<feature type="domain" description="Cadherin" evidence="12">
    <location>
        <begin position="718"/>
        <end position="830"/>
    </location>
</feature>
<dbReference type="CDD" id="cd11304">
    <property type="entry name" value="Cadherin_repeat"/>
    <property type="match status" value="13"/>
</dbReference>
<feature type="domain" description="Cadherin" evidence="12">
    <location>
        <begin position="598"/>
        <end position="717"/>
    </location>
</feature>
<feature type="domain" description="Cadherin" evidence="12">
    <location>
        <begin position="950"/>
        <end position="1053"/>
    </location>
</feature>
<evidence type="ECO:0000259" key="12">
    <source>
        <dbReference type="PROSITE" id="PS50268"/>
    </source>
</evidence>
<feature type="domain" description="Cadherin" evidence="12">
    <location>
        <begin position="830"/>
        <end position="949"/>
    </location>
</feature>
<sequence length="1937" mass="213528">MACPARIVSILMALLALVAANQPPRFEVTDESGGEIVLKLKEGDEGTPVGSIIYRIKASDADGDALEFGLQGHVANELLRIQPVGRNEADLQLIKELDRETEEEYSLVLTVTDGKIGAGQAIRQSLLIIVEDVNDNRPVFQPFANTLMLRENAPPAVILTVEATDRDQGVYGQVVYSLESIEGEDGIDEETAAGGMPFAITTVGGKGILRCLMPLDYERRSWYQLRILAKDQASDQGRINTATAGLLVRLIDEDDQGPEFITVPSVTRVAEDAQPGTSVLRVKAIDGDRGVNQRIIYSLDASNQYFAIDPKDGVVYLIQQLDREDPNVVNGALMLVITATEDSPLRPSVTTEVTILVLDVNDQAPAFRTSGSYVAEVDENSPANVPVTFLGSESLPEVYDYDQGKNGTFYLSIHCDDDLFDISPGVVVNEAVFSIRVKSHLALDYEELRSTNCTITATEAVAKQAKTTTVPLLIRIRDVNDHIPQFSRPSYQVQVRENAAVGTIIGSVVATDADSGQLGTDGIRYSLLPGSIADALEIDPLSGAVSIGRGASGLLDREKVSQLIVMVEARDSLGLGNRNTVQFSLELVDVNDNAPVFIQSHFEIYINENELNFPYAFTVEAFDRDLNDSDNSRIRYSIIDGDLQSNFSIHRVTGELSVVHPLDFELLAPSILDTQGLGHVRPINLTVRASDMGTPPLYTDTRVVIFVHDVNDFAPTFTRPSYSVAVAEDAAPDSSILQVQALDMDGSSPNNVVAYRIQSGARDKFVIDSTTGIVSVALGATLDPDQTHPRTVRYQLEILALDGGVGSRQLHASVTVMISVADVNNKSPVLVEPGVVRVQENVPVGVVLTQLIATDPDERPIIRYWIDHAASEGRNEMGFLVRDENVTSWFEINTTDGRIRVVRQMDREKAETIRLAIRAEDVAAATIGQTASGTMTIILEDVNDHDPIFIQPFYRRSVAENSNRGAAILTLSADDADLNRSITYSFDGPAELLELIHLNSETGEVVVSGKIDRERFAWMNLTAKASDSGMPRRSSFVPVFIQVLDENDNNPQFASVPTNFSVRENSPPGTVIGTVQAFDVDVGDFGHVTYLMDRRSSKGRFSVDPETGVIMVTELLDREEQQSYTLILEAWDNYRVGYAAGESRNAFQQVTVQVMDENDETPVFEARSGCVSVTEFHDARVPLTTIHASDRDDPTTPNGHIVFSIQEGNDKGLFSVNNIDHSSARLTAVQPLVGHHGNYTLRIRAQDRGPGPNVAFQEVELCVSDYNDHAPVFVRPEQNNTTFRVYENTTVGSIITSVSAIDEDAGLNSQVRYSIRPVGNWKWFEIDGVTGEITLIQPLDREKQKLLQIRIEARDSGIPTWLSTDLDLTIYVRNINDHQPQFPMDVFQINITEHDPSTDAIQLPETVDLDEPDELLSARDPVCYYIVGGNQQGAFSLDRIQHTLTVEKTLDREEQASHVIVVRASENCDLDPEVIDSFDPADDSLLKVVVNLKDINDNPPTFERKVFTAGLTTDADFGSEVVRVIATDPDVGINAKLSYYIRKPVQSTLLSRSGQEEQIGVNPFVIDRETGIVSLNFDPQRDMKGYFDMEVYVNDSDGFNDNARVLVYLLRHDQRVKFVLRQHPQFLRTRIDQFKEALGNITGAIVNVDELKVHSNEDGQLDKTRTDAYLHFVNAKDNSVMEVDAVLRLIDANVESLDQLFKDYNVLDTSAAETLGDALTSNPQNFSLLWASGTAVFLAMILLLVLGLCVSQRFILMRKLKAASATAFGSQSNVNRTSNQVPNTNQHTVEGSNPVWRNELEPEWFKHDDIYRSGESDGLDSLDVNAILGNAPPTSRNSSDANTASLKSTTTEAFNRSILQRNANSIRSNKSIGNVTLSEKECEIGEVKEEDCEVTVGKGLYQRNVYHFGYPVFQQDKGSTSSSTTFLSPRKLETTEL</sequence>
<organism evidence="13 14">
    <name type="scientific">Daphnia magna</name>
    <dbReference type="NCBI Taxonomy" id="35525"/>
    <lineage>
        <taxon>Eukaryota</taxon>
        <taxon>Metazoa</taxon>
        <taxon>Ecdysozoa</taxon>
        <taxon>Arthropoda</taxon>
        <taxon>Crustacea</taxon>
        <taxon>Branchiopoda</taxon>
        <taxon>Diplostraca</taxon>
        <taxon>Cladocera</taxon>
        <taxon>Anomopoda</taxon>
        <taxon>Daphniidae</taxon>
        <taxon>Daphnia</taxon>
    </lineage>
</organism>
<feature type="signal peptide" evidence="11">
    <location>
        <begin position="1"/>
        <end position="20"/>
    </location>
</feature>
<dbReference type="InterPro" id="IPR020894">
    <property type="entry name" value="Cadherin_CS"/>
</dbReference>
<feature type="domain" description="Cadherin" evidence="12">
    <location>
        <begin position="1503"/>
        <end position="1626"/>
    </location>
</feature>
<feature type="region of interest" description="Disordered" evidence="9">
    <location>
        <begin position="1771"/>
        <end position="1792"/>
    </location>
</feature>
<feature type="domain" description="Cadherin" evidence="12">
    <location>
        <begin position="1383"/>
        <end position="1502"/>
    </location>
</feature>
<comment type="caution">
    <text evidence="13">The sequence shown here is derived from an EMBL/GenBank/DDBJ whole genome shotgun (WGS) entry which is preliminary data.</text>
</comment>
<dbReference type="SMART" id="SM00112">
    <property type="entry name" value="CA"/>
    <property type="match status" value="14"/>
</dbReference>